<evidence type="ECO:0000256" key="6">
    <source>
        <dbReference type="ARBA" id="ARBA00048348"/>
    </source>
</evidence>
<dbReference type="GO" id="GO:0008270">
    <property type="term" value="F:zinc ion binding"/>
    <property type="evidence" value="ECO:0007669"/>
    <property type="project" value="InterPro"/>
</dbReference>
<sequence>MKLIHFLIPLLAATPASCAGESDGVTKFRLFNYTDTGGPLNWYGLDPVANEACGKGNNQSPIDIDTNAIEYAPAGALKFTLPAIDGVHIENLGFGLDVTLKNGTLEVNNKIYNMVQFHFHTPAEHHVNHEHYPMEVHFVFQTPENETAVVGFFFQLSDTSKTPPLFESVFSRIAEIADPGSSSTTGLLDFQELTAHLDQNRIYQYTGSFTTPPCTEGVAWYLSAEPLPLDVKTYNAVKMVVKFNARYIQNVLGRENLLGIAMRHL</sequence>
<evidence type="ECO:0000256" key="1">
    <source>
        <dbReference type="ARBA" id="ARBA00010718"/>
    </source>
</evidence>
<dbReference type="GO" id="GO:0004089">
    <property type="term" value="F:carbonate dehydratase activity"/>
    <property type="evidence" value="ECO:0007669"/>
    <property type="project" value="UniProtKB-EC"/>
</dbReference>
<keyword evidence="5" id="KW-0456">Lyase</keyword>
<dbReference type="AlphaFoldDB" id="A0A5N6Z6T8"/>
<dbReference type="PANTHER" id="PTHR18952">
    <property type="entry name" value="CARBONIC ANHYDRASE"/>
    <property type="match status" value="1"/>
</dbReference>
<comment type="catalytic activity">
    <reaction evidence="6">
        <text>hydrogencarbonate + H(+) = CO2 + H2O</text>
        <dbReference type="Rhea" id="RHEA:10748"/>
        <dbReference type="ChEBI" id="CHEBI:15377"/>
        <dbReference type="ChEBI" id="CHEBI:15378"/>
        <dbReference type="ChEBI" id="CHEBI:16526"/>
        <dbReference type="ChEBI" id="CHEBI:17544"/>
        <dbReference type="EC" id="4.2.1.1"/>
    </reaction>
</comment>
<evidence type="ECO:0000313" key="10">
    <source>
        <dbReference type="Proteomes" id="UP000327118"/>
    </source>
</evidence>
<dbReference type="InterPro" id="IPR023561">
    <property type="entry name" value="Carbonic_anhydrase_a-class"/>
</dbReference>
<dbReference type="PANTHER" id="PTHR18952:SF265">
    <property type="entry name" value="CARBONIC ANHYDRASE"/>
    <property type="match status" value="1"/>
</dbReference>
<organism evidence="9 10">
    <name type="scientific">Aspergillus coremiiformis</name>
    <dbReference type="NCBI Taxonomy" id="138285"/>
    <lineage>
        <taxon>Eukaryota</taxon>
        <taxon>Fungi</taxon>
        <taxon>Dikarya</taxon>
        <taxon>Ascomycota</taxon>
        <taxon>Pezizomycotina</taxon>
        <taxon>Eurotiomycetes</taxon>
        <taxon>Eurotiomycetidae</taxon>
        <taxon>Eurotiales</taxon>
        <taxon>Aspergillaceae</taxon>
        <taxon>Aspergillus</taxon>
        <taxon>Aspergillus subgen. Circumdati</taxon>
    </lineage>
</organism>
<feature type="domain" description="Alpha-carbonic anhydrase" evidence="8">
    <location>
        <begin position="29"/>
        <end position="265"/>
    </location>
</feature>
<keyword evidence="4" id="KW-0862">Zinc</keyword>
<dbReference type="CDD" id="cd03124">
    <property type="entry name" value="alpha_CA_prokaryotic_like"/>
    <property type="match status" value="1"/>
</dbReference>
<keyword evidence="10" id="KW-1185">Reference proteome</keyword>
<dbReference type="EC" id="4.2.1.1" evidence="2"/>
<reference evidence="10" key="1">
    <citation type="submission" date="2019-04" db="EMBL/GenBank/DDBJ databases">
        <title>Friends and foes A comparative genomics studyof 23 Aspergillus species from section Flavi.</title>
        <authorList>
            <consortium name="DOE Joint Genome Institute"/>
            <person name="Kjaerbolling I."/>
            <person name="Vesth T."/>
            <person name="Frisvad J.C."/>
            <person name="Nybo J.L."/>
            <person name="Theobald S."/>
            <person name="Kildgaard S."/>
            <person name="Isbrandt T."/>
            <person name="Kuo A."/>
            <person name="Sato A."/>
            <person name="Lyhne E.K."/>
            <person name="Kogle M.E."/>
            <person name="Wiebenga A."/>
            <person name="Kun R.S."/>
            <person name="Lubbers R.J."/>
            <person name="Makela M.R."/>
            <person name="Barry K."/>
            <person name="Chovatia M."/>
            <person name="Clum A."/>
            <person name="Daum C."/>
            <person name="Haridas S."/>
            <person name="He G."/>
            <person name="LaButti K."/>
            <person name="Lipzen A."/>
            <person name="Mondo S."/>
            <person name="Riley R."/>
            <person name="Salamov A."/>
            <person name="Simmons B.A."/>
            <person name="Magnuson J.K."/>
            <person name="Henrissat B."/>
            <person name="Mortensen U.H."/>
            <person name="Larsen T.O."/>
            <person name="Devries R.P."/>
            <person name="Grigoriev I.V."/>
            <person name="Machida M."/>
            <person name="Baker S.E."/>
            <person name="Andersen M.R."/>
        </authorList>
    </citation>
    <scope>NUCLEOTIDE SEQUENCE [LARGE SCALE GENOMIC DNA]</scope>
    <source>
        <strain evidence="10">CBS 553.77</strain>
    </source>
</reference>
<evidence type="ECO:0000256" key="7">
    <source>
        <dbReference type="SAM" id="SignalP"/>
    </source>
</evidence>
<dbReference type="OrthoDB" id="429145at2759"/>
<dbReference type="InterPro" id="IPR001148">
    <property type="entry name" value="CA_dom"/>
</dbReference>
<dbReference type="Pfam" id="PF00194">
    <property type="entry name" value="Carb_anhydrase"/>
    <property type="match status" value="1"/>
</dbReference>
<feature type="chain" id="PRO_5024962032" description="carbonic anhydrase" evidence="7">
    <location>
        <begin position="20"/>
        <end position="265"/>
    </location>
</feature>
<dbReference type="EMBL" id="ML739099">
    <property type="protein sequence ID" value="KAE8353384.1"/>
    <property type="molecule type" value="Genomic_DNA"/>
</dbReference>
<feature type="signal peptide" evidence="7">
    <location>
        <begin position="1"/>
        <end position="19"/>
    </location>
</feature>
<keyword evidence="7" id="KW-0732">Signal</keyword>
<proteinExistence type="inferred from homology"/>
<accession>A0A5N6Z6T8</accession>
<evidence type="ECO:0000256" key="5">
    <source>
        <dbReference type="ARBA" id="ARBA00023239"/>
    </source>
</evidence>
<name>A0A5N6Z6T8_9EURO</name>
<dbReference type="SMART" id="SM01057">
    <property type="entry name" value="Carb_anhydrase"/>
    <property type="match status" value="1"/>
</dbReference>
<dbReference type="SUPFAM" id="SSF51069">
    <property type="entry name" value="Carbonic anhydrase"/>
    <property type="match status" value="1"/>
</dbReference>
<dbReference type="InterPro" id="IPR036398">
    <property type="entry name" value="CA_dom_sf"/>
</dbReference>
<dbReference type="Gene3D" id="3.10.200.10">
    <property type="entry name" value="Alpha carbonic anhydrase"/>
    <property type="match status" value="1"/>
</dbReference>
<keyword evidence="3" id="KW-0479">Metal-binding</keyword>
<protein>
    <recommendedName>
        <fullName evidence="2">carbonic anhydrase</fullName>
        <ecNumber evidence="2">4.2.1.1</ecNumber>
    </recommendedName>
</protein>
<evidence type="ECO:0000256" key="2">
    <source>
        <dbReference type="ARBA" id="ARBA00012925"/>
    </source>
</evidence>
<evidence type="ECO:0000259" key="8">
    <source>
        <dbReference type="PROSITE" id="PS51144"/>
    </source>
</evidence>
<evidence type="ECO:0000256" key="4">
    <source>
        <dbReference type="ARBA" id="ARBA00022833"/>
    </source>
</evidence>
<evidence type="ECO:0000256" key="3">
    <source>
        <dbReference type="ARBA" id="ARBA00022723"/>
    </source>
</evidence>
<dbReference type="InterPro" id="IPR041891">
    <property type="entry name" value="Alpha_CA_prokaryot-like"/>
</dbReference>
<dbReference type="PROSITE" id="PS51144">
    <property type="entry name" value="ALPHA_CA_2"/>
    <property type="match status" value="1"/>
</dbReference>
<gene>
    <name evidence="9" type="ORF">BDV28DRAFT_133225</name>
</gene>
<evidence type="ECO:0000313" key="9">
    <source>
        <dbReference type="EMBL" id="KAE8353384.1"/>
    </source>
</evidence>
<comment type="similarity">
    <text evidence="1">Belongs to the alpha-carbonic anhydrase family.</text>
</comment>
<dbReference type="Proteomes" id="UP000327118">
    <property type="component" value="Unassembled WGS sequence"/>
</dbReference>